<organism evidence="2 3">
    <name type="scientific">Rhodococcus erythropolis</name>
    <name type="common">Arthrobacter picolinophilus</name>
    <dbReference type="NCBI Taxonomy" id="1833"/>
    <lineage>
        <taxon>Bacteria</taxon>
        <taxon>Bacillati</taxon>
        <taxon>Actinomycetota</taxon>
        <taxon>Actinomycetes</taxon>
        <taxon>Mycobacteriales</taxon>
        <taxon>Nocardiaceae</taxon>
        <taxon>Rhodococcus</taxon>
        <taxon>Rhodococcus erythropolis group</taxon>
    </lineage>
</organism>
<feature type="region of interest" description="Disordered" evidence="1">
    <location>
        <begin position="1"/>
        <end position="49"/>
    </location>
</feature>
<sequence>MLPPVPGKRMGPAEHQAQECHRQRDGNEDHQDPQEMPSNKAGGFAKIDE</sequence>
<gene>
    <name evidence="2" type="ORF">G9444_5885</name>
</gene>
<feature type="compositionally biased region" description="Basic and acidic residues" evidence="1">
    <location>
        <begin position="16"/>
        <end position="33"/>
    </location>
</feature>
<dbReference type="EMBL" id="CP050124">
    <property type="protein sequence ID" value="QIP43129.1"/>
    <property type="molecule type" value="Genomic_DNA"/>
</dbReference>
<reference evidence="2 3" key="1">
    <citation type="submission" date="2020-03" db="EMBL/GenBank/DDBJ databases">
        <title>Screen low temperature-resistant strains for efficient degradation of petroleum hydrocarbons under the low temperature.</title>
        <authorList>
            <person name="Wang Y."/>
            <person name="Chen J."/>
        </authorList>
    </citation>
    <scope>NUCLEOTIDE SEQUENCE [LARGE SCALE GENOMIC DNA]</scope>
    <source>
        <strain evidence="2 3">KB1</strain>
    </source>
</reference>
<dbReference type="Proteomes" id="UP000502345">
    <property type="component" value="Chromosome"/>
</dbReference>
<evidence type="ECO:0000313" key="3">
    <source>
        <dbReference type="Proteomes" id="UP000502345"/>
    </source>
</evidence>
<dbReference type="AlphaFoldDB" id="A0A6G9D1R9"/>
<protein>
    <submittedName>
        <fullName evidence="2">Uncharacterized protein</fullName>
    </submittedName>
</protein>
<evidence type="ECO:0000313" key="2">
    <source>
        <dbReference type="EMBL" id="QIP43129.1"/>
    </source>
</evidence>
<name>A0A6G9D1R9_RHOER</name>
<evidence type="ECO:0000256" key="1">
    <source>
        <dbReference type="SAM" id="MobiDB-lite"/>
    </source>
</evidence>
<proteinExistence type="predicted"/>
<accession>A0A6G9D1R9</accession>